<dbReference type="AlphaFoldDB" id="W7B7H5"/>
<comment type="caution">
    <text evidence="1">The sequence shown here is derived from an EMBL/GenBank/DDBJ whole genome shotgun (WGS) entry which is preliminary data.</text>
</comment>
<dbReference type="RefSeq" id="WP_159101131.1">
    <property type="nucleotide sequence ID" value="NZ_AODD01000013.1"/>
</dbReference>
<dbReference type="GO" id="GO:0008483">
    <property type="term" value="F:transaminase activity"/>
    <property type="evidence" value="ECO:0007669"/>
    <property type="project" value="UniProtKB-KW"/>
</dbReference>
<dbReference type="OrthoDB" id="9802872at2"/>
<keyword evidence="2" id="KW-1185">Reference proteome</keyword>
<evidence type="ECO:0000313" key="2">
    <source>
        <dbReference type="Proteomes" id="UP000019253"/>
    </source>
</evidence>
<organism evidence="1 2">
    <name type="scientific">Listeria grandensis FSL F6-0971</name>
    <dbReference type="NCBI Taxonomy" id="1265819"/>
    <lineage>
        <taxon>Bacteria</taxon>
        <taxon>Bacillati</taxon>
        <taxon>Bacillota</taxon>
        <taxon>Bacilli</taxon>
        <taxon>Bacillales</taxon>
        <taxon>Listeriaceae</taxon>
        <taxon>Listeria</taxon>
    </lineage>
</organism>
<dbReference type="STRING" id="1265819.PGRAN_09881"/>
<keyword evidence="1" id="KW-0032">Aminotransferase</keyword>
<dbReference type="InterPro" id="IPR015422">
    <property type="entry name" value="PyrdxlP-dep_Trfase_small"/>
</dbReference>
<reference evidence="1 2" key="1">
    <citation type="journal article" date="2014" name="Int. J. Syst. Evol. Microbiol.">
        <title>Listeria floridensis sp. nov., Listeria aquatica sp. nov., Listeria cornellensis sp. nov., Listeria riparia sp. nov. and Listeria grandensis sp. nov., from agricultural and natural environments.</title>
        <authorList>
            <person name="den Bakker H.C."/>
            <person name="Warchocki S."/>
            <person name="Wright E.M."/>
            <person name="Allred A.F."/>
            <person name="Ahlstrom C."/>
            <person name="Manuel C.S."/>
            <person name="Stasiewicz M.J."/>
            <person name="Burrell A."/>
            <person name="Roof S."/>
            <person name="Strawn L."/>
            <person name="Fortes E.D."/>
            <person name="Nightingale K.K."/>
            <person name="Kephart D."/>
            <person name="Wiedmann M."/>
        </authorList>
    </citation>
    <scope>NUCLEOTIDE SEQUENCE [LARGE SCALE GENOMIC DNA]</scope>
    <source>
        <strain evidence="2">FSL F6-971</strain>
    </source>
</reference>
<evidence type="ECO:0000313" key="1">
    <source>
        <dbReference type="EMBL" id="EUJ23229.1"/>
    </source>
</evidence>
<dbReference type="InterPro" id="IPR015424">
    <property type="entry name" value="PyrdxlP-dep_Trfase"/>
</dbReference>
<dbReference type="Proteomes" id="UP000019253">
    <property type="component" value="Unassembled WGS sequence"/>
</dbReference>
<dbReference type="PATRIC" id="fig|1265819.5.peg.1973"/>
<accession>W7B7H5</accession>
<proteinExistence type="predicted"/>
<dbReference type="Gene3D" id="3.90.1150.10">
    <property type="entry name" value="Aspartate Aminotransferase, domain 1"/>
    <property type="match status" value="1"/>
</dbReference>
<dbReference type="SUPFAM" id="SSF53383">
    <property type="entry name" value="PLP-dependent transferases"/>
    <property type="match status" value="1"/>
</dbReference>
<keyword evidence="1" id="KW-0808">Transferase</keyword>
<protein>
    <submittedName>
        <fullName evidence="1">Class I and II aminotransferase</fullName>
    </submittedName>
</protein>
<name>W7B7H5_9LIST</name>
<sequence>MAPKGINLGDIIPMWIADMDFKAPPNVIKALQEKIDSQMYTNQLSDYAVKKTYPIG</sequence>
<dbReference type="EMBL" id="AODD01000013">
    <property type="protein sequence ID" value="EUJ23229.1"/>
    <property type="molecule type" value="Genomic_DNA"/>
</dbReference>
<gene>
    <name evidence="1" type="ORF">PGRAN_09881</name>
</gene>